<feature type="domain" description="EAL" evidence="1">
    <location>
        <begin position="1"/>
        <end position="229"/>
    </location>
</feature>
<name>B0C7P4_ACAM1</name>
<dbReference type="PANTHER" id="PTHR33121:SF15">
    <property type="entry name" value="BLUE LIGHT- AND TEMPERATURE-REGULATED ANTIREPRESSOR BLUF"/>
    <property type="match status" value="1"/>
</dbReference>
<keyword evidence="3" id="KW-1185">Reference proteome</keyword>
<evidence type="ECO:0000259" key="1">
    <source>
        <dbReference type="PROSITE" id="PS50883"/>
    </source>
</evidence>
<proteinExistence type="predicted"/>
<dbReference type="InterPro" id="IPR035919">
    <property type="entry name" value="EAL_sf"/>
</dbReference>
<evidence type="ECO:0000313" key="3">
    <source>
        <dbReference type="Proteomes" id="UP000000268"/>
    </source>
</evidence>
<protein>
    <submittedName>
        <fullName evidence="2">EAL domain protein</fullName>
    </submittedName>
</protein>
<dbReference type="SUPFAM" id="SSF141868">
    <property type="entry name" value="EAL domain-like"/>
    <property type="match status" value="1"/>
</dbReference>
<dbReference type="PANTHER" id="PTHR33121">
    <property type="entry name" value="CYCLIC DI-GMP PHOSPHODIESTERASE PDEF"/>
    <property type="match status" value="1"/>
</dbReference>
<accession>B0C7P4</accession>
<sequence length="237" mass="26810">MAFQPIVNLADGSIFAQEALARGMNNESAISILEQVTDENLYRFDQACRVQAIQLAAELDIQSILSINFLPNAVYHPELCLQTTLETAERCNFPISRILFELTEVEKVIDYAHVQSIIKHYQKLGFRTALDDFGAGYSGFNFLADFRPDFIKIDMALIRNIDKDKARQAIVRGIVQVCRDLAIEPIAEGIETDLELDVLRELGLQLFQGYYFAKPSFRAVTTDLSFARSNPNLHKND</sequence>
<dbReference type="STRING" id="329726.AM1_0218"/>
<dbReference type="AlphaFoldDB" id="B0C7P4"/>
<dbReference type="OrthoDB" id="442691at2"/>
<dbReference type="PROSITE" id="PS50883">
    <property type="entry name" value="EAL"/>
    <property type="match status" value="1"/>
</dbReference>
<gene>
    <name evidence="2" type="ordered locus">AM1_0218</name>
</gene>
<dbReference type="SMART" id="SM00052">
    <property type="entry name" value="EAL"/>
    <property type="match status" value="1"/>
</dbReference>
<dbReference type="Gene3D" id="3.20.20.450">
    <property type="entry name" value="EAL domain"/>
    <property type="match status" value="1"/>
</dbReference>
<reference evidence="2 3" key="1">
    <citation type="journal article" date="2008" name="Proc. Natl. Acad. Sci. U.S.A.">
        <title>Niche adaptation and genome expansion in the chlorophyll d-producing cyanobacterium Acaryochloris marina.</title>
        <authorList>
            <person name="Swingley W.D."/>
            <person name="Chen M."/>
            <person name="Cheung P.C."/>
            <person name="Conrad A.L."/>
            <person name="Dejesa L.C."/>
            <person name="Hao J."/>
            <person name="Honchak B.M."/>
            <person name="Karbach L.E."/>
            <person name="Kurdoglu A."/>
            <person name="Lahiri S."/>
            <person name="Mastrian S.D."/>
            <person name="Miyashita H."/>
            <person name="Page L."/>
            <person name="Ramakrishna P."/>
            <person name="Satoh S."/>
            <person name="Sattley W.M."/>
            <person name="Shimada Y."/>
            <person name="Taylor H.L."/>
            <person name="Tomo T."/>
            <person name="Tsuchiya T."/>
            <person name="Wang Z.T."/>
            <person name="Raymond J."/>
            <person name="Mimuro M."/>
            <person name="Blankenship R.E."/>
            <person name="Touchman J.W."/>
        </authorList>
    </citation>
    <scope>NUCLEOTIDE SEQUENCE [LARGE SCALE GENOMIC DNA]</scope>
    <source>
        <strain evidence="3">MBIC 11017</strain>
    </source>
</reference>
<dbReference type="InterPro" id="IPR001633">
    <property type="entry name" value="EAL_dom"/>
</dbReference>
<dbReference type="Proteomes" id="UP000000268">
    <property type="component" value="Chromosome"/>
</dbReference>
<organism evidence="2 3">
    <name type="scientific">Acaryochloris marina (strain MBIC 11017)</name>
    <dbReference type="NCBI Taxonomy" id="329726"/>
    <lineage>
        <taxon>Bacteria</taxon>
        <taxon>Bacillati</taxon>
        <taxon>Cyanobacteriota</taxon>
        <taxon>Cyanophyceae</taxon>
        <taxon>Acaryochloridales</taxon>
        <taxon>Acaryochloridaceae</taxon>
        <taxon>Acaryochloris</taxon>
    </lineage>
</organism>
<dbReference type="Pfam" id="PF00563">
    <property type="entry name" value="EAL"/>
    <property type="match status" value="1"/>
</dbReference>
<dbReference type="HOGENOM" id="CLU_000445_70_50_3"/>
<dbReference type="KEGG" id="amr:AM1_0218"/>
<evidence type="ECO:0000313" key="2">
    <source>
        <dbReference type="EMBL" id="ABW25304.1"/>
    </source>
</evidence>
<dbReference type="CDD" id="cd01948">
    <property type="entry name" value="EAL"/>
    <property type="match status" value="1"/>
</dbReference>
<dbReference type="eggNOG" id="COG2200">
    <property type="taxonomic scope" value="Bacteria"/>
</dbReference>
<dbReference type="InterPro" id="IPR050706">
    <property type="entry name" value="Cyclic-di-GMP_PDE-like"/>
</dbReference>
<dbReference type="EMBL" id="CP000828">
    <property type="protein sequence ID" value="ABW25304.1"/>
    <property type="molecule type" value="Genomic_DNA"/>
</dbReference>
<dbReference type="GO" id="GO:0071111">
    <property type="term" value="F:cyclic-guanylate-specific phosphodiesterase activity"/>
    <property type="evidence" value="ECO:0007669"/>
    <property type="project" value="InterPro"/>
</dbReference>